<organism evidence="3 4">
    <name type="scientific">Pyrenophora tritici-repentis</name>
    <dbReference type="NCBI Taxonomy" id="45151"/>
    <lineage>
        <taxon>Eukaryota</taxon>
        <taxon>Fungi</taxon>
        <taxon>Dikarya</taxon>
        <taxon>Ascomycota</taxon>
        <taxon>Pezizomycotina</taxon>
        <taxon>Dothideomycetes</taxon>
        <taxon>Pleosporomycetidae</taxon>
        <taxon>Pleosporales</taxon>
        <taxon>Pleosporineae</taxon>
        <taxon>Pleosporaceae</taxon>
        <taxon>Pyrenophora</taxon>
    </lineage>
</organism>
<feature type="region of interest" description="Disordered" evidence="1">
    <location>
        <begin position="29"/>
        <end position="53"/>
    </location>
</feature>
<reference evidence="3" key="3">
    <citation type="journal article" date="2022" name="bioRxiv">
        <title>A global pangenome for the wheat fungal pathogen Pyrenophora tritici-repentis and prediction of effector protein structural homology.</title>
        <authorList>
            <person name="Moolhuijzen P."/>
            <person name="See P.T."/>
            <person name="Shi G."/>
            <person name="Powell H.R."/>
            <person name="Cockram J."/>
            <person name="Jorgensen L.N."/>
            <person name="Benslimane H."/>
            <person name="Strelkov S.E."/>
            <person name="Turner J."/>
            <person name="Liu Z."/>
            <person name="Moffat C.S."/>
        </authorList>
    </citation>
    <scope>NUCLEOTIDE SEQUENCE</scope>
    <source>
        <strain evidence="3">86-124</strain>
    </source>
</reference>
<evidence type="ECO:0000313" key="2">
    <source>
        <dbReference type="EMBL" id="KAF7574280.1"/>
    </source>
</evidence>
<gene>
    <name evidence="3" type="ORF">Ptr86124_001502</name>
    <name evidence="2" type="ORF">PtrM4_059030</name>
</gene>
<dbReference type="Proteomes" id="UP000245464">
    <property type="component" value="Chromosome 2"/>
</dbReference>
<comment type="caution">
    <text evidence="3">The sequence shown here is derived from an EMBL/GenBank/DDBJ whole genome shotgun (WGS) entry which is preliminary data.</text>
</comment>
<reference evidence="4" key="4">
    <citation type="journal article" date="2022" name="Microb. Genom.">
        <title>A global pangenome for the wheat fungal pathogen Pyrenophora tritici-repentis and prediction of effector protein structural homology.</title>
        <authorList>
            <person name="Moolhuijzen P.M."/>
            <person name="See P.T."/>
            <person name="Shi G."/>
            <person name="Powell H.R."/>
            <person name="Cockram J."/>
            <person name="Jorgensen L.N."/>
            <person name="Benslimane H."/>
            <person name="Strelkov S.E."/>
            <person name="Turner J."/>
            <person name="Liu Z."/>
            <person name="Moffat C.S."/>
        </authorList>
    </citation>
    <scope>NUCLEOTIDE SEQUENCE [LARGE SCALE GENOMIC DNA]</scope>
</reference>
<name>A0A2W1ESI8_9PLEO</name>
<accession>A0A2W1ESI8</accession>
<dbReference type="EMBL" id="NRDI02000002">
    <property type="protein sequence ID" value="KAI1518374.1"/>
    <property type="molecule type" value="Genomic_DNA"/>
</dbReference>
<reference evidence="3" key="2">
    <citation type="submission" date="2021-05" db="EMBL/GenBank/DDBJ databases">
        <authorList>
            <person name="Moolhuijzen P.M."/>
            <person name="Moffat C.S."/>
        </authorList>
    </citation>
    <scope>NUCLEOTIDE SEQUENCE</scope>
    <source>
        <strain evidence="3">86-124</strain>
    </source>
</reference>
<sequence>MGLVASISTPEDDWGMRAWRRHVKRPSDLIDGTGADRLGGIGSSGTPTDKATGRITLNKDWSRLGRVHD</sequence>
<evidence type="ECO:0000256" key="1">
    <source>
        <dbReference type="SAM" id="MobiDB-lite"/>
    </source>
</evidence>
<reference evidence="2" key="1">
    <citation type="journal article" date="2018" name="BMC Genomics">
        <title>Comparative genomics of the wheat fungal pathogen Pyrenophora tritici-repentis reveals chromosomal variations and genome plasticity.</title>
        <authorList>
            <person name="Moolhuijzen P."/>
            <person name="See P.T."/>
            <person name="Hane J.K."/>
            <person name="Shi G."/>
            <person name="Liu Z."/>
            <person name="Oliver R.P."/>
            <person name="Moffat C.S."/>
        </authorList>
    </citation>
    <scope>NUCLEOTIDE SEQUENCE [LARGE SCALE GENOMIC DNA]</scope>
    <source>
        <strain evidence="2">M4</strain>
    </source>
</reference>
<keyword evidence="4" id="KW-1185">Reference proteome</keyword>
<protein>
    <submittedName>
        <fullName evidence="3">Uncharacterized protein</fullName>
    </submittedName>
</protein>
<proteinExistence type="predicted"/>
<dbReference type="Proteomes" id="UP000249757">
    <property type="component" value="Unassembled WGS sequence"/>
</dbReference>
<evidence type="ECO:0000313" key="3">
    <source>
        <dbReference type="EMBL" id="KAI1518374.1"/>
    </source>
</evidence>
<dbReference type="AlphaFoldDB" id="A0A2W1ESI8"/>
<evidence type="ECO:0000313" key="4">
    <source>
        <dbReference type="Proteomes" id="UP000249757"/>
    </source>
</evidence>
<dbReference type="EMBL" id="NQIK02000002">
    <property type="protein sequence ID" value="KAF7574280.1"/>
    <property type="molecule type" value="Genomic_DNA"/>
</dbReference>